<organism evidence="2 3">
    <name type="scientific">Prunus dulcis</name>
    <name type="common">Almond</name>
    <name type="synonym">Amygdalus dulcis</name>
    <dbReference type="NCBI Taxonomy" id="3755"/>
    <lineage>
        <taxon>Eukaryota</taxon>
        <taxon>Viridiplantae</taxon>
        <taxon>Streptophyta</taxon>
        <taxon>Embryophyta</taxon>
        <taxon>Tracheophyta</taxon>
        <taxon>Spermatophyta</taxon>
        <taxon>Magnoliopsida</taxon>
        <taxon>eudicotyledons</taxon>
        <taxon>Gunneridae</taxon>
        <taxon>Pentapetalae</taxon>
        <taxon>rosids</taxon>
        <taxon>fabids</taxon>
        <taxon>Rosales</taxon>
        <taxon>Rosaceae</taxon>
        <taxon>Amygdaloideae</taxon>
        <taxon>Amygdaleae</taxon>
        <taxon>Prunus</taxon>
    </lineage>
</organism>
<accession>A0A5E4FHY1</accession>
<dbReference type="Gramene" id="VVA27486">
    <property type="protein sequence ID" value="VVA27486"/>
    <property type="gene ID" value="Prudul26B010278"/>
</dbReference>
<feature type="region of interest" description="Disordered" evidence="1">
    <location>
        <begin position="60"/>
        <end position="115"/>
    </location>
</feature>
<evidence type="ECO:0000313" key="2">
    <source>
        <dbReference type="EMBL" id="VVA27486.1"/>
    </source>
</evidence>
<feature type="region of interest" description="Disordered" evidence="1">
    <location>
        <begin position="157"/>
        <end position="176"/>
    </location>
</feature>
<dbReference type="EMBL" id="CABIKO010000123">
    <property type="protein sequence ID" value="VVA27486.1"/>
    <property type="molecule type" value="Genomic_DNA"/>
</dbReference>
<name>A0A5E4FHY1_PRUDU</name>
<feature type="compositionally biased region" description="Polar residues" evidence="1">
    <location>
        <begin position="99"/>
        <end position="108"/>
    </location>
</feature>
<dbReference type="AlphaFoldDB" id="A0A5E4FHY1"/>
<evidence type="ECO:0000313" key="3">
    <source>
        <dbReference type="Proteomes" id="UP000327085"/>
    </source>
</evidence>
<protein>
    <submittedName>
        <fullName evidence="2">PREDICTED: LOC110760952 partial</fullName>
    </submittedName>
</protein>
<feature type="compositionally biased region" description="Polar residues" evidence="1">
    <location>
        <begin position="159"/>
        <end position="174"/>
    </location>
</feature>
<sequence length="297" mass="32848">MCSINVLEVNEKWEGEADNSPQVPIIYYHKDDIYKKLDLDPDKAKLCQVINIPVGFVNDRKAASNPSKDEAVTSPARDVSLLRKKPRLPSSKFAEKTQVRATPSSSARSRNEDRTKRAAIILSKRAPFAEPQVVKYEANSASLTPLEERMVVAKKVKESSTQAKGPSDARTTGQKVEKPSSIWDTCLKELEKKNLDLINEDVKLFCPERPPVKDEQINVVDIKAVEKQVVDEIAVDEFIVEEDDAKKGVADEVAAGTMEQVTKVIEQTVTANEQVTATDKDKVEEVIGSESSAGVLQ</sequence>
<evidence type="ECO:0000256" key="1">
    <source>
        <dbReference type="SAM" id="MobiDB-lite"/>
    </source>
</evidence>
<feature type="compositionally biased region" description="Basic and acidic residues" evidence="1">
    <location>
        <begin position="60"/>
        <end position="71"/>
    </location>
</feature>
<dbReference type="InParanoid" id="A0A5E4FHY1"/>
<dbReference type="Proteomes" id="UP000327085">
    <property type="component" value="Chromosome 6"/>
</dbReference>
<reference evidence="3" key="1">
    <citation type="journal article" date="2020" name="Plant J.">
        <title>Transposons played a major role in the diversification between the closely related almond and peach genomes: results from the almond genome sequence.</title>
        <authorList>
            <person name="Alioto T."/>
            <person name="Alexiou K.G."/>
            <person name="Bardil A."/>
            <person name="Barteri F."/>
            <person name="Castanera R."/>
            <person name="Cruz F."/>
            <person name="Dhingra A."/>
            <person name="Duval H."/>
            <person name="Fernandez I Marti A."/>
            <person name="Frias L."/>
            <person name="Galan B."/>
            <person name="Garcia J.L."/>
            <person name="Howad W."/>
            <person name="Gomez-Garrido J."/>
            <person name="Gut M."/>
            <person name="Julca I."/>
            <person name="Morata J."/>
            <person name="Puigdomenech P."/>
            <person name="Ribeca P."/>
            <person name="Rubio Cabetas M.J."/>
            <person name="Vlasova A."/>
            <person name="Wirthensohn M."/>
            <person name="Garcia-Mas J."/>
            <person name="Gabaldon T."/>
            <person name="Casacuberta J.M."/>
            <person name="Arus P."/>
        </authorList>
    </citation>
    <scope>NUCLEOTIDE SEQUENCE [LARGE SCALE GENOMIC DNA]</scope>
    <source>
        <strain evidence="3">cv. Texas</strain>
    </source>
</reference>
<proteinExistence type="predicted"/>
<gene>
    <name evidence="2" type="ORF">ALMOND_2B010278</name>
</gene>